<dbReference type="SUPFAM" id="SSF51735">
    <property type="entry name" value="NAD(P)-binding Rossmann-fold domains"/>
    <property type="match status" value="1"/>
</dbReference>
<gene>
    <name evidence="2" type="ORF">NCLIV_014250</name>
</gene>
<dbReference type="PANTHER" id="PTHR43238">
    <property type="entry name" value="GDP-L-FUCOSE SYNTHASE"/>
    <property type="match status" value="1"/>
</dbReference>
<dbReference type="Gene3D" id="3.40.50.720">
    <property type="entry name" value="NAD(P)-binding Rossmann-like Domain"/>
    <property type="match status" value="1"/>
</dbReference>
<evidence type="ECO:0000259" key="1">
    <source>
        <dbReference type="Pfam" id="PF01370"/>
    </source>
</evidence>
<dbReference type="Pfam" id="PF01370">
    <property type="entry name" value="Epimerase"/>
    <property type="match status" value="1"/>
</dbReference>
<evidence type="ECO:0000313" key="2">
    <source>
        <dbReference type="EMBL" id="CBZ51631.1"/>
    </source>
</evidence>
<accession>F0VDB6</accession>
<keyword evidence="3" id="KW-1185">Reference proteome</keyword>
<sequence>MFLLSTGSPHPSNEGYSHAKRMLEVVVRLHRQRYGHQWRCVIPTNLYGPFDLFSLEKGHVLPALIHKAFLASQKNTPLVVGGSGAPLRQFLYSEDAAEIILRVLEAPTLSEEESLMILASDGDAPEFSLSAESPSPSP</sequence>
<dbReference type="RefSeq" id="XP_003881664.1">
    <property type="nucleotide sequence ID" value="XM_003881615.1"/>
</dbReference>
<dbReference type="OrthoDB" id="331694at2759"/>
<proteinExistence type="predicted"/>
<dbReference type="VEuPathDB" id="ToxoDB:NCLIV_014250"/>
<protein>
    <submittedName>
        <fullName evidence="2">NAD-dependent epimerase/dehydratase, related</fullName>
    </submittedName>
</protein>
<feature type="domain" description="NAD-dependent epimerase/dehydratase" evidence="1">
    <location>
        <begin position="8"/>
        <end position="109"/>
    </location>
</feature>
<dbReference type="AlphaFoldDB" id="F0VDB6"/>
<dbReference type="EMBL" id="FR823386">
    <property type="protein sequence ID" value="CBZ51631.1"/>
    <property type="molecule type" value="Genomic_DNA"/>
</dbReference>
<dbReference type="InterPro" id="IPR036291">
    <property type="entry name" value="NAD(P)-bd_dom_sf"/>
</dbReference>
<dbReference type="eggNOG" id="KOG1431">
    <property type="taxonomic scope" value="Eukaryota"/>
</dbReference>
<dbReference type="PANTHER" id="PTHR43238:SF1">
    <property type="entry name" value="GDP-L-FUCOSE SYNTHASE"/>
    <property type="match status" value="1"/>
</dbReference>
<dbReference type="InParanoid" id="F0VDB6"/>
<dbReference type="Proteomes" id="UP000007494">
    <property type="component" value="Chromosome V"/>
</dbReference>
<reference evidence="3" key="1">
    <citation type="journal article" date="2012" name="PLoS Pathog.">
        <title>Comparative genomics of the apicomplexan parasites Toxoplasma gondii and Neospora caninum: Coccidia differing in host range and transmission strategy.</title>
        <authorList>
            <person name="Reid A.J."/>
            <person name="Vermont S.J."/>
            <person name="Cotton J.A."/>
            <person name="Harris D."/>
            <person name="Hill-Cawthorne G.A."/>
            <person name="Konen-Waisman S."/>
            <person name="Latham S.M."/>
            <person name="Mourier T."/>
            <person name="Norton R."/>
            <person name="Quail M.A."/>
            <person name="Sanders M."/>
            <person name="Shanmugam D."/>
            <person name="Sohal A."/>
            <person name="Wasmuth J.D."/>
            <person name="Brunk B."/>
            <person name="Grigg M.E."/>
            <person name="Howard J.C."/>
            <person name="Parkinson J."/>
            <person name="Roos D.S."/>
            <person name="Trees A.J."/>
            <person name="Berriman M."/>
            <person name="Pain A."/>
            <person name="Wastling J.M."/>
        </authorList>
    </citation>
    <scope>NUCLEOTIDE SEQUENCE [LARGE SCALE GENOMIC DNA]</scope>
    <source>
        <strain evidence="3">Liverpool</strain>
    </source>
</reference>
<dbReference type="GeneID" id="13444019"/>
<organism evidence="2 3">
    <name type="scientific">Neospora caninum (strain Liverpool)</name>
    <dbReference type="NCBI Taxonomy" id="572307"/>
    <lineage>
        <taxon>Eukaryota</taxon>
        <taxon>Sar</taxon>
        <taxon>Alveolata</taxon>
        <taxon>Apicomplexa</taxon>
        <taxon>Conoidasida</taxon>
        <taxon>Coccidia</taxon>
        <taxon>Eucoccidiorida</taxon>
        <taxon>Eimeriorina</taxon>
        <taxon>Sarcocystidae</taxon>
        <taxon>Neospora</taxon>
    </lineage>
</organism>
<name>F0VDB6_NEOCL</name>
<evidence type="ECO:0000313" key="3">
    <source>
        <dbReference type="Proteomes" id="UP000007494"/>
    </source>
</evidence>
<dbReference type="GO" id="GO:0050577">
    <property type="term" value="F:GDP-L-fucose synthase activity"/>
    <property type="evidence" value="ECO:0007669"/>
    <property type="project" value="TreeGrafter"/>
</dbReference>
<dbReference type="InterPro" id="IPR001509">
    <property type="entry name" value="Epimerase_deHydtase"/>
</dbReference>
<dbReference type="Gene3D" id="3.90.25.10">
    <property type="entry name" value="UDP-galactose 4-epimerase, domain 1"/>
    <property type="match status" value="1"/>
</dbReference>